<dbReference type="GO" id="GO:0005737">
    <property type="term" value="C:cytoplasm"/>
    <property type="evidence" value="ECO:0007669"/>
    <property type="project" value="TreeGrafter"/>
</dbReference>
<dbReference type="GO" id="GO:0009229">
    <property type="term" value="P:thiamine diphosphate biosynthetic process"/>
    <property type="evidence" value="ECO:0007669"/>
    <property type="project" value="UniProtKB-UniPathway"/>
</dbReference>
<dbReference type="RefSeq" id="WP_331714908.1">
    <property type="nucleotide sequence ID" value="NZ_WPCU01000010.1"/>
</dbReference>
<dbReference type="PANTHER" id="PTHR13847:SF289">
    <property type="entry name" value="GLYCINE OXIDASE"/>
    <property type="match status" value="1"/>
</dbReference>
<proteinExistence type="predicted"/>
<dbReference type="InterPro" id="IPR006076">
    <property type="entry name" value="FAD-dep_OxRdtase"/>
</dbReference>
<comment type="catalytic activity">
    <reaction evidence="4">
        <text>glycine + O2 + H2O = glyoxylate + H2O2 + NH4(+)</text>
        <dbReference type="Rhea" id="RHEA:11532"/>
        <dbReference type="ChEBI" id="CHEBI:15377"/>
        <dbReference type="ChEBI" id="CHEBI:15379"/>
        <dbReference type="ChEBI" id="CHEBI:16240"/>
        <dbReference type="ChEBI" id="CHEBI:28938"/>
        <dbReference type="ChEBI" id="CHEBI:36655"/>
        <dbReference type="ChEBI" id="CHEBI:57305"/>
        <dbReference type="EC" id="1.4.3.19"/>
    </reaction>
</comment>
<keyword evidence="8" id="KW-1185">Reference proteome</keyword>
<dbReference type="Proteomes" id="UP000435304">
    <property type="component" value="Unassembled WGS sequence"/>
</dbReference>
<dbReference type="GO" id="GO:0050660">
    <property type="term" value="F:flavin adenine dinucleotide binding"/>
    <property type="evidence" value="ECO:0007669"/>
    <property type="project" value="InterPro"/>
</dbReference>
<evidence type="ECO:0000259" key="6">
    <source>
        <dbReference type="Pfam" id="PF01266"/>
    </source>
</evidence>
<dbReference type="SUPFAM" id="SSF51905">
    <property type="entry name" value="FAD/NAD(P)-binding domain"/>
    <property type="match status" value="1"/>
</dbReference>
<accession>A0A6A9UZ90</accession>
<gene>
    <name evidence="7" type="primary">thiO</name>
    <name evidence="7" type="ORF">GC722_15035</name>
</gene>
<evidence type="ECO:0000256" key="2">
    <source>
        <dbReference type="ARBA" id="ARBA00022977"/>
    </source>
</evidence>
<sequence length="370" mass="39374">MLHTLIVGGGLIGTATAWRLAQRGHRVTVVAGDRSRAASQVAAGMLAPVTESTFTETPLMALNLASLERWDAFATELAEAGGRDPGLHRHPTVSVAATPDDAARLRDLARWLADQGQDCRPLTSRELRTTEPLLGPAVRSGLLVERDWSCDNRRLWLALQAAAERAGVRTVAGSVTAVEHDGDRVTGVRTDGGELLPADRVVLASGAWAGGHELPFELPVRPVKGQILRLAAGDLPRLSTTVRAFSQGFEVYLVPRSDGEVVVGATVEELGFDERVTAGGVYELLRDARRVVPVSAEYELTECRVGWRPGTPDNAPVLGPSPLEGLELAVGMHRNGVLLTPLVAELVARSVAGDGLDPLARPFTLARFAG</sequence>
<protein>
    <recommendedName>
        <fullName evidence="5">glycine oxidase</fullName>
        <ecNumber evidence="5">1.4.3.19</ecNumber>
    </recommendedName>
</protein>
<dbReference type="Gene3D" id="3.30.9.10">
    <property type="entry name" value="D-Amino Acid Oxidase, subunit A, domain 2"/>
    <property type="match status" value="1"/>
</dbReference>
<feature type="domain" description="FAD dependent oxidoreductase" evidence="6">
    <location>
        <begin position="5"/>
        <end position="349"/>
    </location>
</feature>
<dbReference type="GO" id="GO:0009228">
    <property type="term" value="P:thiamine biosynthetic process"/>
    <property type="evidence" value="ECO:0007669"/>
    <property type="project" value="UniProtKB-KW"/>
</dbReference>
<evidence type="ECO:0000256" key="1">
    <source>
        <dbReference type="ARBA" id="ARBA00004948"/>
    </source>
</evidence>
<name>A0A6A9UZ90_9ACTN</name>
<reference evidence="7 8" key="1">
    <citation type="submission" date="2019-12" db="EMBL/GenBank/DDBJ databases">
        <title>Auraticoccus cholistani sp. nov., an actinomycete isolated from soil of Cholistan desert.</title>
        <authorList>
            <person name="Cheema M.T."/>
        </authorList>
    </citation>
    <scope>NUCLEOTIDE SEQUENCE [LARGE SCALE GENOMIC DNA]</scope>
    <source>
        <strain evidence="7 8">F435</strain>
    </source>
</reference>
<dbReference type="EMBL" id="WPCU01000010">
    <property type="protein sequence ID" value="MVA77325.1"/>
    <property type="molecule type" value="Genomic_DNA"/>
</dbReference>
<evidence type="ECO:0000313" key="7">
    <source>
        <dbReference type="EMBL" id="MVA77325.1"/>
    </source>
</evidence>
<keyword evidence="3 7" id="KW-0560">Oxidoreductase</keyword>
<dbReference type="AlphaFoldDB" id="A0A6A9UZ90"/>
<evidence type="ECO:0000256" key="3">
    <source>
        <dbReference type="ARBA" id="ARBA00023002"/>
    </source>
</evidence>
<comment type="pathway">
    <text evidence="1">Cofactor biosynthesis; thiamine diphosphate biosynthesis.</text>
</comment>
<evidence type="ECO:0000313" key="8">
    <source>
        <dbReference type="Proteomes" id="UP000435304"/>
    </source>
</evidence>
<evidence type="ECO:0000256" key="4">
    <source>
        <dbReference type="ARBA" id="ARBA00049872"/>
    </source>
</evidence>
<dbReference type="EC" id="1.4.3.19" evidence="5"/>
<dbReference type="PANTHER" id="PTHR13847">
    <property type="entry name" value="SARCOSINE DEHYDROGENASE-RELATED"/>
    <property type="match status" value="1"/>
</dbReference>
<dbReference type="SUPFAM" id="SSF54373">
    <property type="entry name" value="FAD-linked reductases, C-terminal domain"/>
    <property type="match status" value="1"/>
</dbReference>
<dbReference type="Gene3D" id="3.50.50.60">
    <property type="entry name" value="FAD/NAD(P)-binding domain"/>
    <property type="match status" value="1"/>
</dbReference>
<keyword evidence="2" id="KW-0784">Thiamine biosynthesis</keyword>
<evidence type="ECO:0000256" key="5">
    <source>
        <dbReference type="ARBA" id="ARBA00050018"/>
    </source>
</evidence>
<comment type="caution">
    <text evidence="7">The sequence shown here is derived from an EMBL/GenBank/DDBJ whole genome shotgun (WGS) entry which is preliminary data.</text>
</comment>
<dbReference type="NCBIfam" id="TIGR02352">
    <property type="entry name" value="thiamin_ThiO"/>
    <property type="match status" value="1"/>
</dbReference>
<dbReference type="Pfam" id="PF01266">
    <property type="entry name" value="DAO"/>
    <property type="match status" value="1"/>
</dbReference>
<dbReference type="InterPro" id="IPR036188">
    <property type="entry name" value="FAD/NAD-bd_sf"/>
</dbReference>
<dbReference type="InterPro" id="IPR012727">
    <property type="entry name" value="Gly_oxidase_ThiO"/>
</dbReference>
<organism evidence="7 8">
    <name type="scientific">Auraticoccus cholistanensis</name>
    <dbReference type="NCBI Taxonomy" id="2656650"/>
    <lineage>
        <taxon>Bacteria</taxon>
        <taxon>Bacillati</taxon>
        <taxon>Actinomycetota</taxon>
        <taxon>Actinomycetes</taxon>
        <taxon>Propionibacteriales</taxon>
        <taxon>Propionibacteriaceae</taxon>
        <taxon>Auraticoccus</taxon>
    </lineage>
</organism>
<dbReference type="UniPathway" id="UPA00060"/>
<dbReference type="GO" id="GO:0043799">
    <property type="term" value="F:glycine oxidase activity"/>
    <property type="evidence" value="ECO:0007669"/>
    <property type="project" value="UniProtKB-EC"/>
</dbReference>